<keyword evidence="2" id="KW-1185">Reference proteome</keyword>
<evidence type="ECO:0000313" key="2">
    <source>
        <dbReference type="Proteomes" id="UP000245626"/>
    </source>
</evidence>
<evidence type="ECO:0000313" key="1">
    <source>
        <dbReference type="EMBL" id="PWN47544.1"/>
    </source>
</evidence>
<sequence length="278" mass="28713">MSEGGGSGGEGGESGEEQTAGGLGTLKSASGIGGTGASAGSSSNLSQLEEAGSEEYGNSSSLEGDQQEGDAVGEGSSNEGDGCSSLELVSARGTSEPQSTLGFTEGALFRYLKQLVPSATAYNVRYSSDLDYLKAPQDGAKDVVNHIQSLAQECPQQKFAIAGYSKGAMVVHESSAGLKGFRDRIVAAVTFGDPFKMMNGAGNWPTGDLERVKVFCNKGDPICLNGMNVVAHLKYPLDGSAQAGAKFIAQWFQKMDGQESSLSSLEDSRTSSSTNSLD</sequence>
<dbReference type="Proteomes" id="UP000245626">
    <property type="component" value="Unassembled WGS sequence"/>
</dbReference>
<dbReference type="EMBL" id="KZ820402">
    <property type="protein sequence ID" value="PWN47544.1"/>
    <property type="molecule type" value="Genomic_DNA"/>
</dbReference>
<gene>
    <name evidence="1" type="ORF">IE53DRAFT_402083</name>
</gene>
<name>A0ACD0NP44_9BASI</name>
<protein>
    <submittedName>
        <fullName evidence="1">Alpha/beta-hydrolase</fullName>
    </submittedName>
</protein>
<proteinExistence type="predicted"/>
<accession>A0ACD0NP44</accession>
<reference evidence="1 2" key="1">
    <citation type="journal article" date="2018" name="Mol. Biol. Evol.">
        <title>Broad Genomic Sampling Reveals a Smut Pathogenic Ancestry of the Fungal Clade Ustilaginomycotina.</title>
        <authorList>
            <person name="Kijpornyongpan T."/>
            <person name="Mondo S.J."/>
            <person name="Barry K."/>
            <person name="Sandor L."/>
            <person name="Lee J."/>
            <person name="Lipzen A."/>
            <person name="Pangilinan J."/>
            <person name="LaButti K."/>
            <person name="Hainaut M."/>
            <person name="Henrissat B."/>
            <person name="Grigoriev I.V."/>
            <person name="Spatafora J.W."/>
            <person name="Aime M.C."/>
        </authorList>
    </citation>
    <scope>NUCLEOTIDE SEQUENCE [LARGE SCALE GENOMIC DNA]</scope>
    <source>
        <strain evidence="1 2">SA 807</strain>
    </source>
</reference>
<organism evidence="1 2">
    <name type="scientific">Violaceomyces palustris</name>
    <dbReference type="NCBI Taxonomy" id="1673888"/>
    <lineage>
        <taxon>Eukaryota</taxon>
        <taxon>Fungi</taxon>
        <taxon>Dikarya</taxon>
        <taxon>Basidiomycota</taxon>
        <taxon>Ustilaginomycotina</taxon>
        <taxon>Ustilaginomycetes</taxon>
        <taxon>Violaceomycetales</taxon>
        <taxon>Violaceomycetaceae</taxon>
        <taxon>Violaceomyces</taxon>
    </lineage>
</organism>